<dbReference type="Proteomes" id="UP000094501">
    <property type="component" value="Unassembled WGS sequence"/>
</dbReference>
<protein>
    <submittedName>
        <fullName evidence="1">Uncharacterized protein</fullName>
    </submittedName>
</protein>
<evidence type="ECO:0000313" key="1">
    <source>
        <dbReference type="EMBL" id="ODR98920.1"/>
    </source>
</evidence>
<reference evidence="1 2" key="1">
    <citation type="journal article" date="2016" name="Environ. Microbiol.">
        <title>New Methyloceanibacter diversity from North Sea sediments includes methanotroph containing solely the soluble methane monooxygenase.</title>
        <authorList>
            <person name="Vekeman B."/>
            <person name="Kerckhof F.M."/>
            <person name="Cremers G."/>
            <person name="de Vos P."/>
            <person name="Vandamme P."/>
            <person name="Boon N."/>
            <person name="Op den Camp H.J."/>
            <person name="Heylen K."/>
        </authorList>
    </citation>
    <scope>NUCLEOTIDE SEQUENCE [LARGE SCALE GENOMIC DNA]</scope>
    <source>
        <strain evidence="1 2">R-67174</strain>
    </source>
</reference>
<dbReference type="AlphaFoldDB" id="A0A1E3VZH3"/>
<sequence>MSYEVGKDAVRSRADRAQVVGRFGTAERAALITPDDDNDLNEYPIALEIGESGDVAVIPMAAPDDTPVTFKGRAAGSTLLVRARRVMEAGTTAGNIVGLYPK</sequence>
<dbReference type="OrthoDB" id="8454798at2"/>
<gene>
    <name evidence="1" type="ORF">AUC68_07045</name>
</gene>
<name>A0A1E3VZH3_9HYPH</name>
<evidence type="ECO:0000313" key="2">
    <source>
        <dbReference type="Proteomes" id="UP000094501"/>
    </source>
</evidence>
<accession>A0A1E3VZH3</accession>
<dbReference type="RefSeq" id="WP_083240645.1">
    <property type="nucleotide sequence ID" value="NZ_LPWG01000012.1"/>
</dbReference>
<dbReference type="EMBL" id="LPWG01000012">
    <property type="protein sequence ID" value="ODR98920.1"/>
    <property type="molecule type" value="Genomic_DNA"/>
</dbReference>
<keyword evidence="2" id="KW-1185">Reference proteome</keyword>
<comment type="caution">
    <text evidence="1">The sequence shown here is derived from an EMBL/GenBank/DDBJ whole genome shotgun (WGS) entry which is preliminary data.</text>
</comment>
<dbReference type="STRING" id="1774968.AUC68_07045"/>
<organism evidence="1 2">
    <name type="scientific">Methyloceanibacter methanicus</name>
    <dbReference type="NCBI Taxonomy" id="1774968"/>
    <lineage>
        <taxon>Bacteria</taxon>
        <taxon>Pseudomonadati</taxon>
        <taxon>Pseudomonadota</taxon>
        <taxon>Alphaproteobacteria</taxon>
        <taxon>Hyphomicrobiales</taxon>
        <taxon>Hyphomicrobiaceae</taxon>
        <taxon>Methyloceanibacter</taxon>
    </lineage>
</organism>
<proteinExistence type="predicted"/>